<dbReference type="EMBL" id="KB726996">
    <property type="protein sequence ID" value="EMT62132.1"/>
    <property type="molecule type" value="Genomic_DNA"/>
</dbReference>
<reference evidence="3" key="2">
    <citation type="journal article" date="2014" name="PLoS ONE">
        <title>Genome and Transcriptome Analysis of the Fungal Pathogen Fusarium oxysporum f. sp. cubense Causing Banana Vascular Wilt Disease.</title>
        <authorList>
            <person name="Guo L."/>
            <person name="Han L."/>
            <person name="Yang L."/>
            <person name="Zeng H."/>
            <person name="Fan D."/>
            <person name="Zhu Y."/>
            <person name="Feng Y."/>
            <person name="Wang G."/>
            <person name="Peng C."/>
            <person name="Jiang X."/>
            <person name="Zhou D."/>
            <person name="Ni P."/>
            <person name="Liang C."/>
            <person name="Liu L."/>
            <person name="Wang J."/>
            <person name="Mao C."/>
            <person name="Fang X."/>
            <person name="Peng M."/>
            <person name="Huang J."/>
        </authorList>
    </citation>
    <scope>NUCLEOTIDE SEQUENCE [LARGE SCALE GENOMIC DNA]</scope>
    <source>
        <strain evidence="3">race 4</strain>
    </source>
</reference>
<gene>
    <name evidence="2" type="ORF">FOC4_g10015213</name>
</gene>
<dbReference type="HOGENOM" id="CLU_2049756_0_0_1"/>
<keyword evidence="3" id="KW-1185">Reference proteome</keyword>
<evidence type="ECO:0000313" key="2">
    <source>
        <dbReference type="EMBL" id="EMT62132.1"/>
    </source>
</evidence>
<name>N1RCS8_FUSC4</name>
<sequence>MPKLAYVRSSKDQGQLAPEIFSFLCRIPSQGFAEEYQGLLYAMFICSLVVGDAVPEPITAVRTKGWAEKNNEPNPSGEISSSGRNLLSKRRKYRVLIPNGLSFVTDNA</sequence>
<proteinExistence type="predicted"/>
<dbReference type="AlphaFoldDB" id="N1RCS8"/>
<feature type="region of interest" description="Disordered" evidence="1">
    <location>
        <begin position="65"/>
        <end position="85"/>
    </location>
</feature>
<organism evidence="2 3">
    <name type="scientific">Fusarium oxysporum f. sp. cubense (strain race 4)</name>
    <name type="common">Panama disease fungus</name>
    <dbReference type="NCBI Taxonomy" id="2502994"/>
    <lineage>
        <taxon>Eukaryota</taxon>
        <taxon>Fungi</taxon>
        <taxon>Dikarya</taxon>
        <taxon>Ascomycota</taxon>
        <taxon>Pezizomycotina</taxon>
        <taxon>Sordariomycetes</taxon>
        <taxon>Hypocreomycetidae</taxon>
        <taxon>Hypocreales</taxon>
        <taxon>Nectriaceae</taxon>
        <taxon>Fusarium</taxon>
        <taxon>Fusarium oxysporum species complex</taxon>
    </lineage>
</organism>
<evidence type="ECO:0000313" key="3">
    <source>
        <dbReference type="Proteomes" id="UP000016929"/>
    </source>
</evidence>
<dbReference type="Proteomes" id="UP000016929">
    <property type="component" value="Unassembled WGS sequence"/>
</dbReference>
<accession>N1RCS8</accession>
<reference evidence="3" key="1">
    <citation type="submission" date="2012-09" db="EMBL/GenBank/DDBJ databases">
        <title>Genome sequencing and comparative transcriptomics of race 1 and race 4 of banana pathogen: Fusarium oxysporum f. sp. cubense.</title>
        <authorList>
            <person name="Fang X."/>
            <person name="Huang J."/>
        </authorList>
    </citation>
    <scope>NUCLEOTIDE SEQUENCE [LARGE SCALE GENOMIC DNA]</scope>
    <source>
        <strain evidence="3">race 4</strain>
    </source>
</reference>
<feature type="compositionally biased region" description="Polar residues" evidence="1">
    <location>
        <begin position="72"/>
        <end position="85"/>
    </location>
</feature>
<protein>
    <submittedName>
        <fullName evidence="2">Uncharacterized protein</fullName>
    </submittedName>
</protein>
<evidence type="ECO:0000256" key="1">
    <source>
        <dbReference type="SAM" id="MobiDB-lite"/>
    </source>
</evidence>